<dbReference type="Pfam" id="PF20236">
    <property type="entry name" value="DUF6593"/>
    <property type="match status" value="1"/>
</dbReference>
<feature type="domain" description="DUF6593" evidence="1">
    <location>
        <begin position="26"/>
        <end position="114"/>
    </location>
</feature>
<dbReference type="AlphaFoldDB" id="A0A5C2SD64"/>
<evidence type="ECO:0000313" key="3">
    <source>
        <dbReference type="Proteomes" id="UP000313359"/>
    </source>
</evidence>
<dbReference type="EMBL" id="ML122261">
    <property type="protein sequence ID" value="RPD61660.1"/>
    <property type="molecule type" value="Genomic_DNA"/>
</dbReference>
<gene>
    <name evidence="2" type="ORF">L227DRAFT_56855</name>
</gene>
<name>A0A5C2SD64_9APHY</name>
<dbReference type="InterPro" id="IPR046528">
    <property type="entry name" value="DUF6593"/>
</dbReference>
<evidence type="ECO:0000259" key="1">
    <source>
        <dbReference type="Pfam" id="PF20236"/>
    </source>
</evidence>
<organism evidence="2 3">
    <name type="scientific">Lentinus tigrinus ALCF2SS1-6</name>
    <dbReference type="NCBI Taxonomy" id="1328759"/>
    <lineage>
        <taxon>Eukaryota</taxon>
        <taxon>Fungi</taxon>
        <taxon>Dikarya</taxon>
        <taxon>Basidiomycota</taxon>
        <taxon>Agaricomycotina</taxon>
        <taxon>Agaricomycetes</taxon>
        <taxon>Polyporales</taxon>
        <taxon>Polyporaceae</taxon>
        <taxon>Lentinus</taxon>
    </lineage>
</organism>
<sequence>MSRQYHHLLGPLSSSNAMNVGFTSFDVLNTSVIDETKECLLFEVSTPKCGHPPTTIKNAAGEVIGEYEPKFPKAKITLNGYTTALSEWLPKKNPMATERILTLPNGKVYIWKQKWTGSFKASLGSLSACTSRVLKSPARS</sequence>
<dbReference type="Proteomes" id="UP000313359">
    <property type="component" value="Unassembled WGS sequence"/>
</dbReference>
<keyword evidence="3" id="KW-1185">Reference proteome</keyword>
<accession>A0A5C2SD64</accession>
<protein>
    <recommendedName>
        <fullName evidence="1">DUF6593 domain-containing protein</fullName>
    </recommendedName>
</protein>
<reference evidence="2" key="1">
    <citation type="journal article" date="2018" name="Genome Biol. Evol.">
        <title>Genomics and development of Lentinus tigrinus, a white-rot wood-decaying mushroom with dimorphic fruiting bodies.</title>
        <authorList>
            <person name="Wu B."/>
            <person name="Xu Z."/>
            <person name="Knudson A."/>
            <person name="Carlson A."/>
            <person name="Chen N."/>
            <person name="Kovaka S."/>
            <person name="LaButti K."/>
            <person name="Lipzen A."/>
            <person name="Pennachio C."/>
            <person name="Riley R."/>
            <person name="Schakwitz W."/>
            <person name="Umezawa K."/>
            <person name="Ohm R.A."/>
            <person name="Grigoriev I.V."/>
            <person name="Nagy L.G."/>
            <person name="Gibbons J."/>
            <person name="Hibbett D."/>
        </authorList>
    </citation>
    <scope>NUCLEOTIDE SEQUENCE [LARGE SCALE GENOMIC DNA]</scope>
    <source>
        <strain evidence="2">ALCF2SS1-6</strain>
    </source>
</reference>
<dbReference type="OrthoDB" id="3360976at2759"/>
<proteinExistence type="predicted"/>
<evidence type="ECO:0000313" key="2">
    <source>
        <dbReference type="EMBL" id="RPD61660.1"/>
    </source>
</evidence>